<dbReference type="RefSeq" id="WP_380501536.1">
    <property type="nucleotide sequence ID" value="NZ_JBHEZX010000001.1"/>
</dbReference>
<dbReference type="SUPFAM" id="SSF52540">
    <property type="entry name" value="P-loop containing nucleoside triphosphate hydrolases"/>
    <property type="match status" value="1"/>
</dbReference>
<dbReference type="Proteomes" id="UP001592530">
    <property type="component" value="Unassembled WGS sequence"/>
</dbReference>
<proteinExistence type="predicted"/>
<reference evidence="5 6" key="1">
    <citation type="submission" date="2024-09" db="EMBL/GenBank/DDBJ databases">
        <authorList>
            <person name="Lee S.D."/>
        </authorList>
    </citation>
    <scope>NUCLEOTIDE SEQUENCE [LARGE SCALE GENOMIC DNA]</scope>
    <source>
        <strain evidence="3 6">N1-1</strain>
        <strain evidence="4 5">N1-3</strain>
    </source>
</reference>
<sequence>MGRALLLTGTVGAGKTSVAEAVGDLLAEAEVPHAVIDLDWLRRSWPAPPGDRFNVAMELRNLRSVAHNYLEAGADRLVLAGVVETGEQVRQCHDAVGVDLTVCRLKVELGVVQRRLARRHMGDHEALRRHLDRSGELDRILDDAKVADVTVTTTSGTLREVAADVLGAVGWE</sequence>
<keyword evidence="6" id="KW-1185">Reference proteome</keyword>
<name>A0ABV6V2W1_9ACTN</name>
<dbReference type="EMBL" id="JBHEZY010000002">
    <property type="protein sequence ID" value="MFC1430363.1"/>
    <property type="molecule type" value="Genomic_DNA"/>
</dbReference>
<evidence type="ECO:0000313" key="3">
    <source>
        <dbReference type="EMBL" id="MFC1408059.1"/>
    </source>
</evidence>
<dbReference type="Gene3D" id="3.40.50.300">
    <property type="entry name" value="P-loop containing nucleotide triphosphate hydrolases"/>
    <property type="match status" value="1"/>
</dbReference>
<keyword evidence="3" id="KW-0418">Kinase</keyword>
<dbReference type="Proteomes" id="UP001592582">
    <property type="component" value="Unassembled WGS sequence"/>
</dbReference>
<dbReference type="InterPro" id="IPR059117">
    <property type="entry name" value="APS_kinase_dom"/>
</dbReference>
<dbReference type="EMBL" id="JBHEZX010000001">
    <property type="protein sequence ID" value="MFC1408059.1"/>
    <property type="molecule type" value="Genomic_DNA"/>
</dbReference>
<evidence type="ECO:0000313" key="6">
    <source>
        <dbReference type="Proteomes" id="UP001592582"/>
    </source>
</evidence>
<evidence type="ECO:0000256" key="1">
    <source>
        <dbReference type="ARBA" id="ARBA00022679"/>
    </source>
</evidence>
<organism evidence="3 6">
    <name type="scientific">Streptacidiphilus alkalitolerans</name>
    <dbReference type="NCBI Taxonomy" id="3342712"/>
    <lineage>
        <taxon>Bacteria</taxon>
        <taxon>Bacillati</taxon>
        <taxon>Actinomycetota</taxon>
        <taxon>Actinomycetes</taxon>
        <taxon>Kitasatosporales</taxon>
        <taxon>Streptomycetaceae</taxon>
        <taxon>Streptacidiphilus</taxon>
    </lineage>
</organism>
<evidence type="ECO:0000259" key="2">
    <source>
        <dbReference type="Pfam" id="PF01583"/>
    </source>
</evidence>
<keyword evidence="1 3" id="KW-0808">Transferase</keyword>
<dbReference type="GO" id="GO:0004020">
    <property type="term" value="F:adenylylsulfate kinase activity"/>
    <property type="evidence" value="ECO:0007669"/>
    <property type="project" value="UniProtKB-EC"/>
</dbReference>
<dbReference type="InterPro" id="IPR027417">
    <property type="entry name" value="P-loop_NTPase"/>
</dbReference>
<evidence type="ECO:0000313" key="5">
    <source>
        <dbReference type="Proteomes" id="UP001592530"/>
    </source>
</evidence>
<dbReference type="EC" id="2.7.1.25" evidence="3"/>
<accession>A0ABV6V2W1</accession>
<comment type="caution">
    <text evidence="3">The sequence shown here is derived from an EMBL/GenBank/DDBJ whole genome shotgun (WGS) entry which is preliminary data.</text>
</comment>
<gene>
    <name evidence="4" type="ORF">ACEZDB_06755</name>
    <name evidence="3" type="ORF">ACEZDG_02055</name>
</gene>
<feature type="domain" description="APS kinase" evidence="2">
    <location>
        <begin position="2"/>
        <end position="94"/>
    </location>
</feature>
<evidence type="ECO:0000313" key="4">
    <source>
        <dbReference type="EMBL" id="MFC1430363.1"/>
    </source>
</evidence>
<protein>
    <submittedName>
        <fullName evidence="3">Adenylyl-sulfate kinase</fullName>
        <ecNumber evidence="3">2.7.1.25</ecNumber>
    </submittedName>
</protein>
<dbReference type="Pfam" id="PF01583">
    <property type="entry name" value="APS_kinase"/>
    <property type="match status" value="1"/>
</dbReference>